<sequence>MIRATPEQIAEGWDLVRPIIAKALPPTVAIDAESMTNVLYSLLEEESQLWIYYENNDRTNALGVVVTVIINEPVSKARYLLVYTTTAIAPTTREDYEKGMDTLRSFAEANDCGQVIAYVENDARVRQLLAIGGVKVSTIVRL</sequence>
<name>A0A0F9KR41_9ZZZZ</name>
<gene>
    <name evidence="1" type="ORF">LCGC14_1671220</name>
</gene>
<dbReference type="EMBL" id="LAZR01014347">
    <property type="protein sequence ID" value="KKM17890.1"/>
    <property type="molecule type" value="Genomic_DNA"/>
</dbReference>
<dbReference type="AlphaFoldDB" id="A0A0F9KR41"/>
<accession>A0A0F9KR41</accession>
<evidence type="ECO:0000313" key="1">
    <source>
        <dbReference type="EMBL" id="KKM17890.1"/>
    </source>
</evidence>
<organism evidence="1">
    <name type="scientific">marine sediment metagenome</name>
    <dbReference type="NCBI Taxonomy" id="412755"/>
    <lineage>
        <taxon>unclassified sequences</taxon>
        <taxon>metagenomes</taxon>
        <taxon>ecological metagenomes</taxon>
    </lineage>
</organism>
<protein>
    <recommendedName>
        <fullName evidence="2">N-acetyltransferase domain-containing protein</fullName>
    </recommendedName>
</protein>
<reference evidence="1" key="1">
    <citation type="journal article" date="2015" name="Nature">
        <title>Complex archaea that bridge the gap between prokaryotes and eukaryotes.</title>
        <authorList>
            <person name="Spang A."/>
            <person name="Saw J.H."/>
            <person name="Jorgensen S.L."/>
            <person name="Zaremba-Niedzwiedzka K."/>
            <person name="Martijn J."/>
            <person name="Lind A.E."/>
            <person name="van Eijk R."/>
            <person name="Schleper C."/>
            <person name="Guy L."/>
            <person name="Ettema T.J."/>
        </authorList>
    </citation>
    <scope>NUCLEOTIDE SEQUENCE</scope>
</reference>
<comment type="caution">
    <text evidence="1">The sequence shown here is derived from an EMBL/GenBank/DDBJ whole genome shotgun (WGS) entry which is preliminary data.</text>
</comment>
<evidence type="ECO:0008006" key="2">
    <source>
        <dbReference type="Google" id="ProtNLM"/>
    </source>
</evidence>
<proteinExistence type="predicted"/>